<dbReference type="PANTHER" id="PTHR46233">
    <property type="entry name" value="HYDROXYACYLGLUTATHIONE HYDROLASE GLOC"/>
    <property type="match status" value="1"/>
</dbReference>
<comment type="caution">
    <text evidence="6">The sequence shown here is derived from an EMBL/GenBank/DDBJ whole genome shotgun (WGS) entry which is preliminary data.</text>
</comment>
<dbReference type="InterPro" id="IPR036866">
    <property type="entry name" value="RibonucZ/Hydroxyglut_hydro"/>
</dbReference>
<dbReference type="InterPro" id="IPR001279">
    <property type="entry name" value="Metallo-B-lactamas"/>
</dbReference>
<dbReference type="CDD" id="cd06262">
    <property type="entry name" value="metallo-hydrolase-like_MBL-fold"/>
    <property type="match status" value="1"/>
</dbReference>
<dbReference type="Pfam" id="PF00753">
    <property type="entry name" value="Lactamase_B"/>
    <property type="match status" value="1"/>
</dbReference>
<name>A0A235B8F3_9BACL</name>
<evidence type="ECO:0000259" key="5">
    <source>
        <dbReference type="SMART" id="SM00849"/>
    </source>
</evidence>
<proteinExistence type="predicted"/>
<evidence type="ECO:0000256" key="1">
    <source>
        <dbReference type="ARBA" id="ARBA00001947"/>
    </source>
</evidence>
<dbReference type="GO" id="GO:0046872">
    <property type="term" value="F:metal ion binding"/>
    <property type="evidence" value="ECO:0007669"/>
    <property type="project" value="UniProtKB-KW"/>
</dbReference>
<keyword evidence="4" id="KW-0862">Zinc</keyword>
<dbReference type="Proteomes" id="UP000215459">
    <property type="component" value="Unassembled WGS sequence"/>
</dbReference>
<dbReference type="GO" id="GO:0016787">
    <property type="term" value="F:hydrolase activity"/>
    <property type="evidence" value="ECO:0007669"/>
    <property type="project" value="UniProtKB-KW"/>
</dbReference>
<reference evidence="6 7" key="1">
    <citation type="submission" date="2017-07" db="EMBL/GenBank/DDBJ databases">
        <title>The genome sequence of Paludifilum halophilum highlights mechanisms for microbial adaptation to high salt environemnts.</title>
        <authorList>
            <person name="Belbahri L."/>
        </authorList>
    </citation>
    <scope>NUCLEOTIDE SEQUENCE [LARGE SCALE GENOMIC DNA]</scope>
    <source>
        <strain evidence="6 7">DSM 102817</strain>
    </source>
</reference>
<organism evidence="6 7">
    <name type="scientific">Paludifilum halophilum</name>
    <dbReference type="NCBI Taxonomy" id="1642702"/>
    <lineage>
        <taxon>Bacteria</taxon>
        <taxon>Bacillati</taxon>
        <taxon>Bacillota</taxon>
        <taxon>Bacilli</taxon>
        <taxon>Bacillales</taxon>
        <taxon>Thermoactinomycetaceae</taxon>
        <taxon>Paludifilum</taxon>
    </lineage>
</organism>
<dbReference type="SUPFAM" id="SSF56281">
    <property type="entry name" value="Metallo-hydrolase/oxidoreductase"/>
    <property type="match status" value="1"/>
</dbReference>
<dbReference type="Gene3D" id="3.60.15.10">
    <property type="entry name" value="Ribonuclease Z/Hydroxyacylglutathione hydrolase-like"/>
    <property type="match status" value="1"/>
</dbReference>
<evidence type="ECO:0000313" key="6">
    <source>
        <dbReference type="EMBL" id="OYD07875.1"/>
    </source>
</evidence>
<evidence type="ECO:0000256" key="2">
    <source>
        <dbReference type="ARBA" id="ARBA00022723"/>
    </source>
</evidence>
<gene>
    <name evidence="6" type="ORF">CHM34_10260</name>
</gene>
<feature type="domain" description="Metallo-beta-lactamase" evidence="5">
    <location>
        <begin position="1"/>
        <end position="180"/>
    </location>
</feature>
<keyword evidence="7" id="KW-1185">Reference proteome</keyword>
<dbReference type="OrthoDB" id="9802248at2"/>
<protein>
    <submittedName>
        <fullName evidence="6">Metal-binding protein</fullName>
    </submittedName>
</protein>
<comment type="cofactor">
    <cofactor evidence="1">
        <name>Zn(2+)</name>
        <dbReference type="ChEBI" id="CHEBI:29105"/>
    </cofactor>
</comment>
<keyword evidence="3" id="KW-0378">Hydrolase</keyword>
<evidence type="ECO:0000256" key="3">
    <source>
        <dbReference type="ARBA" id="ARBA00022801"/>
    </source>
</evidence>
<evidence type="ECO:0000256" key="4">
    <source>
        <dbReference type="ARBA" id="ARBA00022833"/>
    </source>
</evidence>
<dbReference type="SMART" id="SM00849">
    <property type="entry name" value="Lactamase_B"/>
    <property type="match status" value="1"/>
</dbReference>
<sequence>MTNCYLIYHGETREALVVDPGTGPEEVLDRLKELELNVQAILLTHAHFDHIGGLESVREKTGAPVYVHREEADWLESPDLNGSGLFPGLDPVRCGRAEHLLEGGEILSFLGQTFRVTHTPGHSPGSVSYALDSMVFSGDVLFAGSIGRTDLPGGDHATLMRIIHDYMMELPEETVVYSGHGPVTTIDREQASNPFVTGMLD</sequence>
<accession>A0A235B8F3</accession>
<keyword evidence="2" id="KW-0479">Metal-binding</keyword>
<evidence type="ECO:0000313" key="7">
    <source>
        <dbReference type="Proteomes" id="UP000215459"/>
    </source>
</evidence>
<dbReference type="PANTHER" id="PTHR46233:SF3">
    <property type="entry name" value="HYDROXYACYLGLUTATHIONE HYDROLASE GLOC"/>
    <property type="match status" value="1"/>
</dbReference>
<dbReference type="AlphaFoldDB" id="A0A235B8F3"/>
<dbReference type="InterPro" id="IPR051453">
    <property type="entry name" value="MBL_Glyoxalase_II"/>
</dbReference>
<dbReference type="EMBL" id="NOWF01000005">
    <property type="protein sequence ID" value="OYD07875.1"/>
    <property type="molecule type" value="Genomic_DNA"/>
</dbReference>